<evidence type="ECO:0000259" key="8">
    <source>
        <dbReference type="Pfam" id="PF16889"/>
    </source>
</evidence>
<evidence type="ECO:0000256" key="5">
    <source>
        <dbReference type="SAM" id="MobiDB-lite"/>
    </source>
</evidence>
<keyword evidence="3" id="KW-0574">Periplasm</keyword>
<dbReference type="Pfam" id="PF07940">
    <property type="entry name" value="Hepar_II_III_C"/>
    <property type="match status" value="1"/>
</dbReference>
<protein>
    <submittedName>
        <fullName evidence="9">Uncharacterized protein</fullName>
    </submittedName>
</protein>
<comment type="subcellular location">
    <subcellularLocation>
        <location evidence="1">Periplasm</location>
    </subcellularLocation>
</comment>
<dbReference type="GO" id="GO:0016829">
    <property type="term" value="F:lyase activity"/>
    <property type="evidence" value="ECO:0007669"/>
    <property type="project" value="UniProtKB-KW"/>
</dbReference>
<dbReference type="Proteomes" id="UP000473525">
    <property type="component" value="Unassembled WGS sequence"/>
</dbReference>
<dbReference type="SUPFAM" id="SSF48230">
    <property type="entry name" value="Chondroitin AC/alginate lyase"/>
    <property type="match status" value="1"/>
</dbReference>
<name>A0A6L6XU80_9ACTN</name>
<dbReference type="InterPro" id="IPR008929">
    <property type="entry name" value="Chondroitin_lyas"/>
</dbReference>
<dbReference type="Pfam" id="PF16889">
    <property type="entry name" value="Hepar_II_III_N"/>
    <property type="match status" value="1"/>
</dbReference>
<evidence type="ECO:0000256" key="2">
    <source>
        <dbReference type="ARBA" id="ARBA00022729"/>
    </source>
</evidence>
<evidence type="ECO:0000256" key="6">
    <source>
        <dbReference type="SAM" id="SignalP"/>
    </source>
</evidence>
<feature type="domain" description="Heparinase II/III-like C-terminal" evidence="7">
    <location>
        <begin position="333"/>
        <end position="531"/>
    </location>
</feature>
<dbReference type="EMBL" id="WSEK01000004">
    <property type="protein sequence ID" value="MVQ50187.1"/>
    <property type="molecule type" value="Genomic_DNA"/>
</dbReference>
<keyword evidence="2 6" id="KW-0732">Signal</keyword>
<dbReference type="InterPro" id="IPR012480">
    <property type="entry name" value="Hepar_II_III_C"/>
</dbReference>
<evidence type="ECO:0000256" key="3">
    <source>
        <dbReference type="ARBA" id="ARBA00022764"/>
    </source>
</evidence>
<comment type="caution">
    <text evidence="9">The sequence shown here is derived from an EMBL/GenBank/DDBJ whole genome shotgun (WGS) entry which is preliminary data.</text>
</comment>
<feature type="signal peptide" evidence="6">
    <location>
        <begin position="1"/>
        <end position="23"/>
    </location>
</feature>
<accession>A0A6L6XU80</accession>
<dbReference type="RefSeq" id="WP_157343128.1">
    <property type="nucleotide sequence ID" value="NZ_WSEK01000004.1"/>
</dbReference>
<dbReference type="AlphaFoldDB" id="A0A6L6XU80"/>
<feature type="domain" description="Heparin-sulfate lyase N-terminal" evidence="8">
    <location>
        <begin position="70"/>
        <end position="299"/>
    </location>
</feature>
<dbReference type="InterPro" id="IPR031680">
    <property type="entry name" value="Hepar_II_III_N"/>
</dbReference>
<dbReference type="PANTHER" id="PTHR39210:SF1">
    <property type="entry name" value="HEPARIN-SULFATE LYASE"/>
    <property type="match status" value="1"/>
</dbReference>
<dbReference type="GO" id="GO:0042597">
    <property type="term" value="C:periplasmic space"/>
    <property type="evidence" value="ECO:0007669"/>
    <property type="project" value="UniProtKB-SubCell"/>
</dbReference>
<evidence type="ECO:0000259" key="7">
    <source>
        <dbReference type="Pfam" id="PF07940"/>
    </source>
</evidence>
<keyword evidence="10" id="KW-1185">Reference proteome</keyword>
<reference evidence="9 10" key="1">
    <citation type="submission" date="2019-12" db="EMBL/GenBank/DDBJ databases">
        <authorList>
            <person name="Huq M.A."/>
        </authorList>
    </citation>
    <scope>NUCLEOTIDE SEQUENCE [LARGE SCALE GENOMIC DNA]</scope>
    <source>
        <strain evidence="9 10">MAH-18</strain>
    </source>
</reference>
<evidence type="ECO:0000313" key="9">
    <source>
        <dbReference type="EMBL" id="MVQ50187.1"/>
    </source>
</evidence>
<evidence type="ECO:0000313" key="10">
    <source>
        <dbReference type="Proteomes" id="UP000473525"/>
    </source>
</evidence>
<proteinExistence type="predicted"/>
<gene>
    <name evidence="9" type="ORF">GON03_13440</name>
</gene>
<dbReference type="Gene3D" id="1.50.10.100">
    <property type="entry name" value="Chondroitin AC/alginate lyase"/>
    <property type="match status" value="1"/>
</dbReference>
<evidence type="ECO:0000256" key="4">
    <source>
        <dbReference type="ARBA" id="ARBA00023239"/>
    </source>
</evidence>
<dbReference type="PANTHER" id="PTHR39210">
    <property type="entry name" value="HEPARIN-SULFATE LYASE"/>
    <property type="match status" value="1"/>
</dbReference>
<dbReference type="Gene3D" id="2.70.98.70">
    <property type="match status" value="1"/>
</dbReference>
<keyword evidence="4" id="KW-0456">Lyase</keyword>
<feature type="chain" id="PRO_5026899993" evidence="6">
    <location>
        <begin position="24"/>
        <end position="698"/>
    </location>
</feature>
<feature type="region of interest" description="Disordered" evidence="5">
    <location>
        <begin position="31"/>
        <end position="54"/>
    </location>
</feature>
<organism evidence="9 10">
    <name type="scientific">Nocardioides agri</name>
    <dbReference type="NCBI Taxonomy" id="2682843"/>
    <lineage>
        <taxon>Bacteria</taxon>
        <taxon>Bacillati</taxon>
        <taxon>Actinomycetota</taxon>
        <taxon>Actinomycetes</taxon>
        <taxon>Propionibacteriales</taxon>
        <taxon>Nocardioidaceae</taxon>
        <taxon>Nocardioides</taxon>
    </lineage>
</organism>
<sequence length="698" mass="76339">MRALAAGVVIALCLSAGGVGSIAAPAGAESTVPIGDPRTDPQCMGDNYTPTDRDADRAADLMAGRMTITPYGPWTMPPDPDWTEDPFQNSNWVFQYHSLHWLDPLRRVGLATNNQDMLDRYAALVRDWVVDNPVDAPPSRFSWYDMADGFRAIGLVCLAATYVTEPDWLTAAIQTHAQMLSDPTRYASNGNHGLYQNLGLLALGCSLNVPAWRDLAVQRAQQLLEIAVDAEGVTNEGSVLYQTLNHRWYLQLGTRLDRCGLPRFPQLDRIDAMPDLMAHATQPDGNMVAFGDTSAEQRATSVPGTVAEYAASGGRSGPRPDRTFAVFQRGYAFSRSGWFDTEAANQQSLASIRFGAPKTTAIHGHEDAGAVGFFAYGSQLLWQPGLWGGAGGRERAYVLSDKAHNAIGIAGRDYDRTVASPLIAASGTDAADLVTVQSGVYRGATWQRTMVHAKGVHLLVVDDQVSQPTRRSVLQRWQLGADRLVTTGCGRADTEGPGADVTLLWSDDCPRLTVTTGQTSPMLGWRSPRTNEFVAAPTLVARRTDRQVRMTTVIVPRFAARGPEDVQLLRTMDTGDRRLLDIRLDHRVVRIGFSSTGATVEDVRSPSRTRARMEPGADALAVRVTAASRVTAHGWVRVRVGDRTRYRRLHDGRAEVRMPHLSAGRYRIRTTYLGGDRVLPSRAPARTYVVRPAAALER</sequence>
<evidence type="ECO:0000256" key="1">
    <source>
        <dbReference type="ARBA" id="ARBA00004418"/>
    </source>
</evidence>